<dbReference type="CTD" id="179826"/>
<feature type="domain" description="BTB" evidence="1">
    <location>
        <begin position="144"/>
        <end position="211"/>
    </location>
</feature>
<dbReference type="Gene3D" id="3.30.710.10">
    <property type="entry name" value="Potassium Channel Kv1.1, Chain A"/>
    <property type="match status" value="1"/>
</dbReference>
<dbReference type="InterPro" id="IPR011333">
    <property type="entry name" value="SKP1/BTB/POZ_sf"/>
</dbReference>
<dbReference type="AGR" id="WB:WBGene00009135"/>
<dbReference type="Proteomes" id="UP000001940">
    <property type="component" value="Chromosome V"/>
</dbReference>
<dbReference type="Pfam" id="PF00651">
    <property type="entry name" value="BTB"/>
    <property type="match status" value="1"/>
</dbReference>
<dbReference type="FunCoup" id="O01301">
    <property type="interactions" value="1"/>
</dbReference>
<dbReference type="InterPro" id="IPR000210">
    <property type="entry name" value="BTB/POZ_dom"/>
</dbReference>
<evidence type="ECO:0000259" key="1">
    <source>
        <dbReference type="PROSITE" id="PS50097"/>
    </source>
</evidence>
<evidence type="ECO:0000313" key="2">
    <source>
        <dbReference type="EMBL" id="CAB02992.1"/>
    </source>
</evidence>
<dbReference type="KEGG" id="cel:CELE_F25H9.2"/>
<organism evidence="2 3">
    <name type="scientific">Caenorhabditis elegans</name>
    <dbReference type="NCBI Taxonomy" id="6239"/>
    <lineage>
        <taxon>Eukaryota</taxon>
        <taxon>Metazoa</taxon>
        <taxon>Ecdysozoa</taxon>
        <taxon>Nematoda</taxon>
        <taxon>Chromadorea</taxon>
        <taxon>Rhabditida</taxon>
        <taxon>Rhabditina</taxon>
        <taxon>Rhabditomorpha</taxon>
        <taxon>Rhabditoidea</taxon>
        <taxon>Rhabditidae</taxon>
        <taxon>Peloderinae</taxon>
        <taxon>Caenorhabditis</taxon>
    </lineage>
</organism>
<dbReference type="AlphaFoldDB" id="O01301"/>
<name>O01301_CAEEL</name>
<sequence length="310" mass="36111">MTESITHRFVFQLPVLHDENGRGYVSMAQEAENVYWRCGLIGVEKGMLGIQLMCNSEDRSNFWYIDIEYEAAILYNDKEHLNLKGKFHHAARKNLTLRFSLEHCKKAATKDKGMYMQFIVTIVKKIGIREKRIHDFTVPRDNLTNLILIVDGKNIYCNKHILAMNSEVLMELLFPDEDHDVNELQLSNDFEYEPTLRIVKVFYNDGDALTGDNVDETLEYATKLKSENARQRCERWISKTQLLTAKKKMKLAEKYVLVELQNECVAMLKTSQQVQRLFENPHEFTDNEIVELMDKVTLSIVGHTYDGFSK</sequence>
<dbReference type="OrthoDB" id="5837726at2759"/>
<dbReference type="DIP" id="DIP-25316N"/>
<dbReference type="PROSITE" id="PS50097">
    <property type="entry name" value="BTB"/>
    <property type="match status" value="1"/>
</dbReference>
<dbReference type="SUPFAM" id="SSF54695">
    <property type="entry name" value="POZ domain"/>
    <property type="match status" value="1"/>
</dbReference>
<dbReference type="PhylomeDB" id="O01301"/>
<evidence type="ECO:0000313" key="4">
    <source>
        <dbReference type="WormBase" id="F25H9.2"/>
    </source>
</evidence>
<dbReference type="UCSC" id="F25H9.2">
    <property type="organism name" value="c. elegans"/>
</dbReference>
<dbReference type="InParanoid" id="O01301"/>
<gene>
    <name evidence="2" type="ORF">CELE_F25H9.2</name>
    <name evidence="2 4" type="ORF">F25H9.2</name>
</gene>
<dbReference type="PANTHER" id="PTHR47022">
    <property type="entry name" value="BTB AND MATH DOMAIN-CONTAINING PROTEIN 36-RELATED"/>
    <property type="match status" value="1"/>
</dbReference>
<dbReference type="PIR" id="T21375">
    <property type="entry name" value="T21375"/>
</dbReference>
<dbReference type="SMR" id="O01301"/>
<evidence type="ECO:0000313" key="3">
    <source>
        <dbReference type="Proteomes" id="UP000001940"/>
    </source>
</evidence>
<dbReference type="eggNOG" id="ENOG502TG9R">
    <property type="taxonomic scope" value="Eukaryota"/>
</dbReference>
<dbReference type="CDD" id="cd18186">
    <property type="entry name" value="BTB_POZ_ZBTB_KLHL-like"/>
    <property type="match status" value="1"/>
</dbReference>
<dbReference type="WormBase" id="F25H9.2">
    <property type="protein sequence ID" value="CE09659"/>
    <property type="gene ID" value="WBGene00009135"/>
</dbReference>
<reference evidence="2 3" key="1">
    <citation type="journal article" date="1998" name="Science">
        <title>Genome sequence of the nematode C. elegans: a platform for investigating biology.</title>
        <authorList>
            <consortium name="The C. elegans sequencing consortium"/>
            <person name="Sulson J.E."/>
            <person name="Waterston R."/>
        </authorList>
    </citation>
    <scope>NUCLEOTIDE SEQUENCE [LARGE SCALE GENOMIC DNA]</scope>
    <source>
        <strain evidence="2 3">Bristol N2</strain>
    </source>
</reference>
<dbReference type="PANTHER" id="PTHR47022:SF1">
    <property type="entry name" value="BTB AND MATH DOMAIN-CONTAINING PROTEIN 36-RELATED"/>
    <property type="match status" value="1"/>
</dbReference>
<dbReference type="RefSeq" id="NP_506338.1">
    <property type="nucleotide sequence ID" value="NM_073937.3"/>
</dbReference>
<dbReference type="OMA" id="LMCNSED"/>
<dbReference type="SMART" id="SM00225">
    <property type="entry name" value="BTB"/>
    <property type="match status" value="1"/>
</dbReference>
<proteinExistence type="predicted"/>
<dbReference type="PaxDb" id="6239-F25H9.2"/>
<keyword evidence="3" id="KW-1185">Reference proteome</keyword>
<dbReference type="Bgee" id="WBGene00009135">
    <property type="expression patterns" value="Expressed in embryo and 3 other cell types or tissues"/>
</dbReference>
<dbReference type="HOGENOM" id="CLU_078056_0_0_1"/>
<dbReference type="GeneID" id="179826"/>
<protein>
    <submittedName>
        <fullName evidence="2">BTB domain-containing protein</fullName>
    </submittedName>
</protein>
<accession>O01301</accession>
<dbReference type="EMBL" id="BX284605">
    <property type="protein sequence ID" value="CAB02992.1"/>
    <property type="molecule type" value="Genomic_DNA"/>
</dbReference>